<sequence>MSQKLPCDSIAGSHALLEDGAVKDYVTGRENCLQMDYDLVGQSVALTFYWQHPQLGLIKASVDGACSIPESSCSR</sequence>
<proteinExistence type="predicted"/>
<dbReference type="Proteomes" id="UP001396334">
    <property type="component" value="Unassembled WGS sequence"/>
</dbReference>
<reference evidence="1 2" key="1">
    <citation type="journal article" date="2024" name="G3 (Bethesda)">
        <title>Genome assembly of Hibiscus sabdariffa L. provides insights into metabolisms of medicinal natural products.</title>
        <authorList>
            <person name="Kim T."/>
        </authorList>
    </citation>
    <scope>NUCLEOTIDE SEQUENCE [LARGE SCALE GENOMIC DNA]</scope>
    <source>
        <strain evidence="1">TK-2024</strain>
        <tissue evidence="1">Old leaves</tissue>
    </source>
</reference>
<dbReference type="EMBL" id="JBBPBN010000007">
    <property type="protein sequence ID" value="KAK9033774.1"/>
    <property type="molecule type" value="Genomic_DNA"/>
</dbReference>
<accession>A0ABR2T993</accession>
<comment type="caution">
    <text evidence="1">The sequence shown here is derived from an EMBL/GenBank/DDBJ whole genome shotgun (WGS) entry which is preliminary data.</text>
</comment>
<evidence type="ECO:0000313" key="1">
    <source>
        <dbReference type="EMBL" id="KAK9033774.1"/>
    </source>
</evidence>
<gene>
    <name evidence="1" type="ORF">V6N11_049958</name>
</gene>
<keyword evidence="2" id="KW-1185">Reference proteome</keyword>
<organism evidence="1 2">
    <name type="scientific">Hibiscus sabdariffa</name>
    <name type="common">roselle</name>
    <dbReference type="NCBI Taxonomy" id="183260"/>
    <lineage>
        <taxon>Eukaryota</taxon>
        <taxon>Viridiplantae</taxon>
        <taxon>Streptophyta</taxon>
        <taxon>Embryophyta</taxon>
        <taxon>Tracheophyta</taxon>
        <taxon>Spermatophyta</taxon>
        <taxon>Magnoliopsida</taxon>
        <taxon>eudicotyledons</taxon>
        <taxon>Gunneridae</taxon>
        <taxon>Pentapetalae</taxon>
        <taxon>rosids</taxon>
        <taxon>malvids</taxon>
        <taxon>Malvales</taxon>
        <taxon>Malvaceae</taxon>
        <taxon>Malvoideae</taxon>
        <taxon>Hibiscus</taxon>
    </lineage>
</organism>
<protein>
    <submittedName>
        <fullName evidence="1">Uncharacterized protein</fullName>
    </submittedName>
</protein>
<evidence type="ECO:0000313" key="2">
    <source>
        <dbReference type="Proteomes" id="UP001396334"/>
    </source>
</evidence>
<name>A0ABR2T993_9ROSI</name>